<evidence type="ECO:0000313" key="5">
    <source>
        <dbReference type="Proteomes" id="UP000002747"/>
    </source>
</evidence>
<comment type="similarity">
    <text evidence="1 3">Belongs to the BolA/IbaG family.</text>
</comment>
<sequence length="119" mass="13340">MVDSMITIRFKENNMVCQDIEEKLQAAFNPSYLEVIDESYRHNVPVGSESHFKVVIISDKFVGERMLNRHRSVYGTLSAELAAGVHALALHTYTEKEWSELQDTVLASPACRGGNNIVA</sequence>
<dbReference type="PANTHER" id="PTHR46229">
    <property type="entry name" value="BOLA TRANSCRIPTION REGULATOR"/>
    <property type="match status" value="1"/>
</dbReference>
<dbReference type="Proteomes" id="UP000002747">
    <property type="component" value="Chromosome"/>
</dbReference>
<protein>
    <recommendedName>
        <fullName evidence="2">DNA-binding transcriptional regulator BolA</fullName>
    </recommendedName>
</protein>
<dbReference type="InterPro" id="IPR050961">
    <property type="entry name" value="BolA/IbaG_stress_morph_reg"/>
</dbReference>
<gene>
    <name evidence="4" type="ordered locus">PAU_03423</name>
</gene>
<dbReference type="AlphaFoldDB" id="C7BJI6"/>
<proteinExistence type="inferred from homology"/>
<accession>C7BJI6</accession>
<dbReference type="GO" id="GO:0005829">
    <property type="term" value="C:cytosol"/>
    <property type="evidence" value="ECO:0007669"/>
    <property type="project" value="TreeGrafter"/>
</dbReference>
<dbReference type="STRING" id="291112.PAU_03423"/>
<dbReference type="InterPro" id="IPR036065">
    <property type="entry name" value="BolA-like_sf"/>
</dbReference>
<dbReference type="FunFam" id="3.30.300.90:FF:000001">
    <property type="entry name" value="Transcriptional regulator BolA"/>
    <property type="match status" value="1"/>
</dbReference>
<dbReference type="Gene3D" id="3.30.300.90">
    <property type="entry name" value="BolA-like"/>
    <property type="match status" value="1"/>
</dbReference>
<evidence type="ECO:0000256" key="1">
    <source>
        <dbReference type="ARBA" id="ARBA00005578"/>
    </source>
</evidence>
<dbReference type="KEGG" id="pay:PAU_03423"/>
<dbReference type="PANTHER" id="PTHR46229:SF2">
    <property type="entry name" value="BOLA-LIKE PROTEIN 1"/>
    <property type="match status" value="1"/>
</dbReference>
<dbReference type="GO" id="GO:0006351">
    <property type="term" value="P:DNA-templated transcription"/>
    <property type="evidence" value="ECO:0007669"/>
    <property type="project" value="TreeGrafter"/>
</dbReference>
<evidence type="ECO:0000313" key="4">
    <source>
        <dbReference type="EMBL" id="CAQ85511.1"/>
    </source>
</evidence>
<evidence type="ECO:0000256" key="2">
    <source>
        <dbReference type="ARBA" id="ARBA00074073"/>
    </source>
</evidence>
<dbReference type="Pfam" id="PF01722">
    <property type="entry name" value="BolA"/>
    <property type="match status" value="1"/>
</dbReference>
<dbReference type="GO" id="GO:1990229">
    <property type="term" value="C:iron-sulfur cluster assembly complex"/>
    <property type="evidence" value="ECO:0007669"/>
    <property type="project" value="UniProtKB-ARBA"/>
</dbReference>
<dbReference type="InterPro" id="IPR002634">
    <property type="entry name" value="BolA"/>
</dbReference>
<dbReference type="eggNOG" id="COG0271">
    <property type="taxonomic scope" value="Bacteria"/>
</dbReference>
<dbReference type="SUPFAM" id="SSF82657">
    <property type="entry name" value="BolA-like"/>
    <property type="match status" value="1"/>
</dbReference>
<evidence type="ECO:0000256" key="3">
    <source>
        <dbReference type="RuleBase" id="RU003860"/>
    </source>
</evidence>
<organism evidence="4 5">
    <name type="scientific">Photorhabdus asymbiotica subsp. asymbiotica (strain ATCC 43949 / 3105-77)</name>
    <name type="common">Xenorhabdus luminescens (strain 2)</name>
    <dbReference type="NCBI Taxonomy" id="553480"/>
    <lineage>
        <taxon>Bacteria</taxon>
        <taxon>Pseudomonadati</taxon>
        <taxon>Pseudomonadota</taxon>
        <taxon>Gammaproteobacteria</taxon>
        <taxon>Enterobacterales</taxon>
        <taxon>Morganellaceae</taxon>
        <taxon>Photorhabdus</taxon>
    </lineage>
</organism>
<name>C7BJI6_PHOAA</name>
<reference evidence="4 5" key="1">
    <citation type="journal article" date="2009" name="BMC Genomics">
        <title>Comparative genomics of the emerging human pathogen Photorhabdus asymbiotica with the insect pathogen Photorhabdus luminescens.</title>
        <authorList>
            <person name="Wilkinson P."/>
            <person name="Waterfield N.R."/>
            <person name="Crossman L."/>
            <person name="Corton C."/>
            <person name="Sanchez-Contreras M."/>
            <person name="Vlisidou I."/>
            <person name="Barron A."/>
            <person name="Bignell A."/>
            <person name="Clark L."/>
            <person name="Ormond D."/>
            <person name="Mayho M."/>
            <person name="Bason N."/>
            <person name="Smith F."/>
            <person name="Simmonds M."/>
            <person name="Churcher C."/>
            <person name="Harris D."/>
            <person name="Thompson N.R."/>
            <person name="Quail M."/>
            <person name="Parkhill J."/>
            <person name="ffrench-Constant R.H."/>
        </authorList>
    </citation>
    <scope>NUCLEOTIDE SEQUENCE [LARGE SCALE GENOMIC DNA]</scope>
    <source>
        <strain evidence="5">ATCC 43949 / 3105-77</strain>
    </source>
</reference>
<dbReference type="PIRSF" id="PIRSF003113">
    <property type="entry name" value="BolA"/>
    <property type="match status" value="1"/>
</dbReference>
<dbReference type="NCBIfam" id="NF008638">
    <property type="entry name" value="PRK11628.1"/>
    <property type="match status" value="1"/>
</dbReference>
<dbReference type="EMBL" id="FM162591">
    <property type="protein sequence ID" value="CAQ85511.1"/>
    <property type="molecule type" value="Genomic_DNA"/>
</dbReference>